<evidence type="ECO:0000313" key="1">
    <source>
        <dbReference type="EMBL" id="TDR55760.1"/>
    </source>
</evidence>
<dbReference type="Proteomes" id="UP000295558">
    <property type="component" value="Unassembled WGS sequence"/>
</dbReference>
<dbReference type="EMBL" id="SNZK01000001">
    <property type="protein sequence ID" value="TDR55760.1"/>
    <property type="molecule type" value="Genomic_DNA"/>
</dbReference>
<dbReference type="STRING" id="1265846.PROCOU_10336"/>
<keyword evidence="2" id="KW-1185">Reference proteome</keyword>
<accession>A0A4R6ZSS1</accession>
<name>A0A4R6ZSS1_9LIST</name>
<comment type="caution">
    <text evidence="1">The sequence shown here is derived from an EMBL/GenBank/DDBJ whole genome shotgun (WGS) entry which is preliminary data.</text>
</comment>
<dbReference type="SUPFAM" id="SSF55961">
    <property type="entry name" value="Bet v1-like"/>
    <property type="match status" value="1"/>
</dbReference>
<dbReference type="AlphaFoldDB" id="A0A4R6ZSS1"/>
<dbReference type="Gene3D" id="3.30.530.20">
    <property type="match status" value="1"/>
</dbReference>
<dbReference type="OrthoDB" id="2360771at2"/>
<gene>
    <name evidence="1" type="ORF">DFP96_101704</name>
</gene>
<evidence type="ECO:0008006" key="3">
    <source>
        <dbReference type="Google" id="ProtNLM"/>
    </source>
</evidence>
<reference evidence="1 2" key="1">
    <citation type="submission" date="2019-03" db="EMBL/GenBank/DDBJ databases">
        <title>Genomic Encyclopedia of Type Strains, Phase III (KMG-III): the genomes of soil and plant-associated and newly described type strains.</title>
        <authorList>
            <person name="Whitman W."/>
        </authorList>
    </citation>
    <scope>NUCLEOTIDE SEQUENCE [LARGE SCALE GENOMIC DNA]</scope>
    <source>
        <strain evidence="1 2">CECT 7972</strain>
    </source>
</reference>
<protein>
    <recommendedName>
        <fullName evidence="3">Polyketide cyclase/dehydrase/lipid transport protein</fullName>
    </recommendedName>
</protein>
<proteinExistence type="predicted"/>
<evidence type="ECO:0000313" key="2">
    <source>
        <dbReference type="Proteomes" id="UP000295558"/>
    </source>
</evidence>
<dbReference type="InterPro" id="IPR023393">
    <property type="entry name" value="START-like_dom_sf"/>
</dbReference>
<organism evidence="1 2">
    <name type="scientific">Listeria rocourtiae</name>
    <dbReference type="NCBI Taxonomy" id="647910"/>
    <lineage>
        <taxon>Bacteria</taxon>
        <taxon>Bacillati</taxon>
        <taxon>Bacillota</taxon>
        <taxon>Bacilli</taxon>
        <taxon>Bacillales</taxon>
        <taxon>Listeriaceae</taxon>
        <taxon>Listeria</taxon>
    </lineage>
</organism>
<dbReference type="RefSeq" id="WP_036071643.1">
    <property type="nucleotide sequence ID" value="NZ_SNZK01000001.1"/>
</dbReference>
<sequence length="154" mass="17860">MSTVTWHEEMVIKANIEVIWNLFEPENLQRVMPQVVEHKAIEMKEGVVGSTYQQKYQEGKRVETYIVEDLEHEDTPERKHNTSGFLLAKAFKIETSITLEKIDENSTRFIYYGSNQGVNFLGKVLMKLSGSKNNDKVVEDFMKRVESEALKDTK</sequence>